<dbReference type="InterPro" id="IPR000210">
    <property type="entry name" value="BTB/POZ_dom"/>
</dbReference>
<dbReference type="PROSITE" id="PS51886">
    <property type="entry name" value="TLDC"/>
    <property type="match status" value="1"/>
</dbReference>
<dbReference type="InterPro" id="IPR011333">
    <property type="entry name" value="SKP1/BTB/POZ_sf"/>
</dbReference>
<dbReference type="Gene3D" id="1.25.40.420">
    <property type="match status" value="1"/>
</dbReference>
<dbReference type="Gene3D" id="3.30.710.10">
    <property type="entry name" value="Potassium Channel Kv1.1, Chain A"/>
    <property type="match status" value="1"/>
</dbReference>
<dbReference type="SMART" id="SM00225">
    <property type="entry name" value="BTB"/>
    <property type="match status" value="1"/>
</dbReference>
<dbReference type="PANTHER" id="PTHR24410">
    <property type="entry name" value="HL07962P-RELATED"/>
    <property type="match status" value="1"/>
</dbReference>
<dbReference type="Pfam" id="PF07534">
    <property type="entry name" value="TLD"/>
    <property type="match status" value="1"/>
</dbReference>
<reference evidence="3" key="1">
    <citation type="submission" date="2021-06" db="EMBL/GenBank/DDBJ databases">
        <authorList>
            <person name="Kallberg Y."/>
            <person name="Tangrot J."/>
            <person name="Rosling A."/>
        </authorList>
    </citation>
    <scope>NUCLEOTIDE SEQUENCE</scope>
    <source>
        <strain evidence="3">BR232B</strain>
    </source>
</reference>
<dbReference type="PANTHER" id="PTHR24410:SF23">
    <property type="entry name" value="BTB DOMAIN-CONTAINING PROTEIN-RELATED"/>
    <property type="match status" value="1"/>
</dbReference>
<dbReference type="SUPFAM" id="SSF54695">
    <property type="entry name" value="POZ domain"/>
    <property type="match status" value="1"/>
</dbReference>
<comment type="caution">
    <text evidence="3">The sequence shown here is derived from an EMBL/GenBank/DDBJ whole genome shotgun (WGS) entry which is preliminary data.</text>
</comment>
<dbReference type="InterPro" id="IPR051481">
    <property type="entry name" value="BTB-POZ/Galectin-3-binding"/>
</dbReference>
<feature type="domain" description="BTB" evidence="1">
    <location>
        <begin position="23"/>
        <end position="96"/>
    </location>
</feature>
<organism evidence="3 4">
    <name type="scientific">Paraglomus brasilianum</name>
    <dbReference type="NCBI Taxonomy" id="144538"/>
    <lineage>
        <taxon>Eukaryota</taxon>
        <taxon>Fungi</taxon>
        <taxon>Fungi incertae sedis</taxon>
        <taxon>Mucoromycota</taxon>
        <taxon>Glomeromycotina</taxon>
        <taxon>Glomeromycetes</taxon>
        <taxon>Paraglomerales</taxon>
        <taxon>Paraglomeraceae</taxon>
        <taxon>Paraglomus</taxon>
    </lineage>
</organism>
<dbReference type="EMBL" id="CAJVPI010000824">
    <property type="protein sequence ID" value="CAG8574994.1"/>
    <property type="molecule type" value="Genomic_DNA"/>
</dbReference>
<dbReference type="OrthoDB" id="298084at2759"/>
<gene>
    <name evidence="3" type="ORF">PBRASI_LOCUS6308</name>
</gene>
<dbReference type="Proteomes" id="UP000789739">
    <property type="component" value="Unassembled WGS sequence"/>
</dbReference>
<evidence type="ECO:0000313" key="3">
    <source>
        <dbReference type="EMBL" id="CAG8574994.1"/>
    </source>
</evidence>
<keyword evidence="4" id="KW-1185">Reference proteome</keyword>
<dbReference type="InterPro" id="IPR006571">
    <property type="entry name" value="TLDc_dom"/>
</dbReference>
<accession>A0A9N9BTQ3</accession>
<sequence length="508" mass="58390">MSDFLLNDLCNDYAELLKCEDDYDVIIKVGKAPDFDEFRAHANIIKARSGYFRTNLAKDRARKEGGCYIIAIPTMTPKNFGALLRYTYAGVIDLSTQRDSDALQLLTSAEKLELKALVSFCQDHLITNCAEWLTSNLMDILRLVSHYQSFGKLKNFCLQKAVENPASVFYSDKLPTLDESIFGELIERNDLGVEEIDLWLQVIRWGTSKVLNLNNKDMSEWSRNDFAELEKVLHNLIPKIRFFDISSQDYYDKVRPYKKILSKDIKEQLLHHYLKRDSIQPSNGSRGSSSIITSMLITHANAALIAEWIDGSNSYEVPERSKRRYKLLYRGSRDGFSAECFHEKCDNHPGTIVLIKPSDNNKIILGGYNPNTWNNYILSSSQYYNSNQTYQYSNATFIFSISVDANDSNATQLSRVHVGNQAIGCGTSWGPYFYDDLMTSDDCNSNSDSWYQHTFYKCDLLKRDVAEPKRRWNFRVEEYEVFHVLNAVTEDSIGRAFAQRFTWPSLNS</sequence>
<dbReference type="PROSITE" id="PS50097">
    <property type="entry name" value="BTB"/>
    <property type="match status" value="1"/>
</dbReference>
<evidence type="ECO:0000259" key="1">
    <source>
        <dbReference type="PROSITE" id="PS50097"/>
    </source>
</evidence>
<dbReference type="CDD" id="cd18186">
    <property type="entry name" value="BTB_POZ_ZBTB_KLHL-like"/>
    <property type="match status" value="1"/>
</dbReference>
<name>A0A9N9BTQ3_9GLOM</name>
<feature type="domain" description="TLDc" evidence="2">
    <location>
        <begin position="295"/>
        <end position="485"/>
    </location>
</feature>
<evidence type="ECO:0000259" key="2">
    <source>
        <dbReference type="PROSITE" id="PS51886"/>
    </source>
</evidence>
<dbReference type="AlphaFoldDB" id="A0A9N9BTQ3"/>
<evidence type="ECO:0000313" key="4">
    <source>
        <dbReference type="Proteomes" id="UP000789739"/>
    </source>
</evidence>
<dbReference type="Pfam" id="PF00651">
    <property type="entry name" value="BTB"/>
    <property type="match status" value="1"/>
</dbReference>
<proteinExistence type="predicted"/>
<protein>
    <submittedName>
        <fullName evidence="3">5191_t:CDS:1</fullName>
    </submittedName>
</protein>